<dbReference type="PANTHER" id="PTHR13504:SF39">
    <property type="entry name" value="CELL FILAMENTATION PROTEIN"/>
    <property type="match status" value="1"/>
</dbReference>
<dbReference type="AlphaFoldDB" id="A0A6I4HWS8"/>
<dbReference type="RefSeq" id="WP_157523338.1">
    <property type="nucleotide sequence ID" value="NZ_CP066775.1"/>
</dbReference>
<dbReference type="InterPro" id="IPR040198">
    <property type="entry name" value="Fido_containing"/>
</dbReference>
<dbReference type="NCBIfam" id="TIGR02613">
    <property type="entry name" value="mob_myst_B"/>
    <property type="match status" value="1"/>
</dbReference>
<dbReference type="Gene3D" id="1.10.3290.10">
    <property type="entry name" value="Fido-like domain"/>
    <property type="match status" value="1"/>
</dbReference>
<dbReference type="Proteomes" id="UP000429232">
    <property type="component" value="Chromosome"/>
</dbReference>
<dbReference type="PANTHER" id="PTHR13504">
    <property type="entry name" value="FIDO DOMAIN-CONTAINING PROTEIN DDB_G0283145"/>
    <property type="match status" value="1"/>
</dbReference>
<reference evidence="2 3" key="1">
    <citation type="submission" date="2020-12" db="EMBL/GenBank/DDBJ databases">
        <title>HMF7856_wgs.fasta genome submission.</title>
        <authorList>
            <person name="Kang H."/>
            <person name="Kim H."/>
            <person name="Joh K."/>
        </authorList>
    </citation>
    <scope>NUCLEOTIDE SEQUENCE [LARGE SCALE GENOMIC DNA]</scope>
    <source>
        <strain evidence="2 3">HMF7856</strain>
    </source>
</reference>
<keyword evidence="3" id="KW-1185">Reference proteome</keyword>
<evidence type="ECO:0000256" key="1">
    <source>
        <dbReference type="PIRSR" id="PIRSR640198-1"/>
    </source>
</evidence>
<gene>
    <name evidence="2" type="ORF">GO620_000455</name>
</gene>
<dbReference type="InterPro" id="IPR003812">
    <property type="entry name" value="Fido"/>
</dbReference>
<accession>A0A6I4HWS8</accession>
<dbReference type="PROSITE" id="PS51459">
    <property type="entry name" value="FIDO"/>
    <property type="match status" value="1"/>
</dbReference>
<protein>
    <submittedName>
        <fullName evidence="2">Mobile mystery protein B</fullName>
    </submittedName>
</protein>
<dbReference type="Pfam" id="PF02661">
    <property type="entry name" value="Fic"/>
    <property type="match status" value="1"/>
</dbReference>
<evidence type="ECO:0000313" key="3">
    <source>
        <dbReference type="Proteomes" id="UP000429232"/>
    </source>
</evidence>
<organism evidence="2 3">
    <name type="scientific">Mucilaginibacter ginkgonis</name>
    <dbReference type="NCBI Taxonomy" id="2682091"/>
    <lineage>
        <taxon>Bacteria</taxon>
        <taxon>Pseudomonadati</taxon>
        <taxon>Bacteroidota</taxon>
        <taxon>Sphingobacteriia</taxon>
        <taxon>Sphingobacteriales</taxon>
        <taxon>Sphingobacteriaceae</taxon>
        <taxon>Mucilaginibacter</taxon>
    </lineage>
</organism>
<evidence type="ECO:0000313" key="2">
    <source>
        <dbReference type="EMBL" id="QQL49956.1"/>
    </source>
</evidence>
<feature type="active site" evidence="1">
    <location>
        <position position="133"/>
    </location>
</feature>
<dbReference type="InterPro" id="IPR036597">
    <property type="entry name" value="Fido-like_dom_sf"/>
</dbReference>
<name>A0A6I4HWS8_9SPHI</name>
<proteinExistence type="predicted"/>
<dbReference type="KEGG" id="mgik:GO620_000455"/>
<sequence>MGIELIYTEGQTPLGEEEKDGLLIGTITTKGELDEFEQLNIQKAVEWSLGKRLKAEQIFTESFLLQLHKRMYGDVWAWAGKFRKTDKNIGVSYYKVGPELRNLLDDVKYWVENGTYKPDEIAIRFKHRIVAIHCFPNGNGRHSRLVADIIIEKIFREAVYSWGSSALLKDDDLRKSYIQSLKSADRGDIGPLITFARS</sequence>
<dbReference type="EMBL" id="CP066775">
    <property type="protein sequence ID" value="QQL49956.1"/>
    <property type="molecule type" value="Genomic_DNA"/>
</dbReference>
<dbReference type="SUPFAM" id="SSF140931">
    <property type="entry name" value="Fic-like"/>
    <property type="match status" value="1"/>
</dbReference>
<dbReference type="InterPro" id="IPR013436">
    <property type="entry name" value="Mobile_mystery_prot_B"/>
</dbReference>